<evidence type="ECO:0000256" key="5">
    <source>
        <dbReference type="ARBA" id="ARBA00023004"/>
    </source>
</evidence>
<reference evidence="9" key="1">
    <citation type="submission" date="2022-03" db="EMBL/GenBank/DDBJ databases">
        <authorList>
            <person name="Martin C."/>
        </authorList>
    </citation>
    <scope>NUCLEOTIDE SEQUENCE</scope>
</reference>
<keyword evidence="3 7" id="KW-0479">Metal-binding</keyword>
<comment type="cofactor">
    <cofactor evidence="1 7">
        <name>heme</name>
        <dbReference type="ChEBI" id="CHEBI:30413"/>
    </cofactor>
</comment>
<dbReference type="GO" id="GO:0005737">
    <property type="term" value="C:cytoplasm"/>
    <property type="evidence" value="ECO:0007669"/>
    <property type="project" value="TreeGrafter"/>
</dbReference>
<dbReference type="GO" id="GO:0005506">
    <property type="term" value="F:iron ion binding"/>
    <property type="evidence" value="ECO:0007669"/>
    <property type="project" value="InterPro"/>
</dbReference>
<dbReference type="EMBL" id="CAIIXF020000001">
    <property type="protein sequence ID" value="CAH1773052.1"/>
    <property type="molecule type" value="Genomic_DNA"/>
</dbReference>
<proteinExistence type="inferred from homology"/>
<dbReference type="InterPro" id="IPR001128">
    <property type="entry name" value="Cyt_P450"/>
</dbReference>
<gene>
    <name evidence="9" type="ORF">OFUS_LOCUS701</name>
</gene>
<dbReference type="GO" id="GO:0020037">
    <property type="term" value="F:heme binding"/>
    <property type="evidence" value="ECO:0007669"/>
    <property type="project" value="InterPro"/>
</dbReference>
<dbReference type="PANTHER" id="PTHR24300">
    <property type="entry name" value="CYTOCHROME P450 508A4-RELATED"/>
    <property type="match status" value="1"/>
</dbReference>
<dbReference type="InterPro" id="IPR002401">
    <property type="entry name" value="Cyt_P450_E_grp-I"/>
</dbReference>
<evidence type="ECO:0000256" key="3">
    <source>
        <dbReference type="ARBA" id="ARBA00022723"/>
    </source>
</evidence>
<organism evidence="9 10">
    <name type="scientific">Owenia fusiformis</name>
    <name type="common">Polychaete worm</name>
    <dbReference type="NCBI Taxonomy" id="6347"/>
    <lineage>
        <taxon>Eukaryota</taxon>
        <taxon>Metazoa</taxon>
        <taxon>Spiralia</taxon>
        <taxon>Lophotrochozoa</taxon>
        <taxon>Annelida</taxon>
        <taxon>Polychaeta</taxon>
        <taxon>Sedentaria</taxon>
        <taxon>Canalipalpata</taxon>
        <taxon>Sabellida</taxon>
        <taxon>Oweniida</taxon>
        <taxon>Oweniidae</taxon>
        <taxon>Owenia</taxon>
    </lineage>
</organism>
<evidence type="ECO:0000256" key="6">
    <source>
        <dbReference type="ARBA" id="ARBA00023033"/>
    </source>
</evidence>
<dbReference type="SUPFAM" id="SSF48264">
    <property type="entry name" value="Cytochrome P450"/>
    <property type="match status" value="1"/>
</dbReference>
<evidence type="ECO:0000256" key="1">
    <source>
        <dbReference type="ARBA" id="ARBA00001971"/>
    </source>
</evidence>
<evidence type="ECO:0000313" key="10">
    <source>
        <dbReference type="Proteomes" id="UP000749559"/>
    </source>
</evidence>
<dbReference type="Gene3D" id="1.10.630.10">
    <property type="entry name" value="Cytochrome P450"/>
    <property type="match status" value="1"/>
</dbReference>
<dbReference type="FunFam" id="1.10.630.10:FF:000036">
    <property type="entry name" value="CYtochrome P450 family"/>
    <property type="match status" value="1"/>
</dbReference>
<dbReference type="InterPro" id="IPR050182">
    <property type="entry name" value="Cytochrome_P450_fam2"/>
</dbReference>
<comment type="similarity">
    <text evidence="2 8">Belongs to the cytochrome P450 family.</text>
</comment>
<dbReference type="GO" id="GO:0006805">
    <property type="term" value="P:xenobiotic metabolic process"/>
    <property type="evidence" value="ECO:0007669"/>
    <property type="project" value="TreeGrafter"/>
</dbReference>
<protein>
    <submittedName>
        <fullName evidence="9">Uncharacterized protein</fullName>
    </submittedName>
</protein>
<keyword evidence="5 7" id="KW-0408">Iron</keyword>
<dbReference type="AlphaFoldDB" id="A0A8J1UE03"/>
<keyword evidence="7 8" id="KW-0349">Heme</keyword>
<evidence type="ECO:0000256" key="4">
    <source>
        <dbReference type="ARBA" id="ARBA00023002"/>
    </source>
</evidence>
<dbReference type="Proteomes" id="UP000749559">
    <property type="component" value="Unassembled WGS sequence"/>
</dbReference>
<dbReference type="GO" id="GO:0016712">
    <property type="term" value="F:oxidoreductase activity, acting on paired donors, with incorporation or reduction of molecular oxygen, reduced flavin or flavoprotein as one donor, and incorporation of one atom of oxygen"/>
    <property type="evidence" value="ECO:0007669"/>
    <property type="project" value="TreeGrafter"/>
</dbReference>
<evidence type="ECO:0000256" key="7">
    <source>
        <dbReference type="PIRSR" id="PIRSR602401-1"/>
    </source>
</evidence>
<comment type="caution">
    <text evidence="9">The sequence shown here is derived from an EMBL/GenBank/DDBJ whole genome shotgun (WGS) entry which is preliminary data.</text>
</comment>
<feature type="binding site" description="axial binding residue" evidence="7">
    <location>
        <position position="455"/>
    </location>
    <ligand>
        <name>heme</name>
        <dbReference type="ChEBI" id="CHEBI:30413"/>
    </ligand>
    <ligandPart>
        <name>Fe</name>
        <dbReference type="ChEBI" id="CHEBI:18248"/>
    </ligandPart>
</feature>
<keyword evidence="4 8" id="KW-0560">Oxidoreductase</keyword>
<dbReference type="InterPro" id="IPR017972">
    <property type="entry name" value="Cyt_P450_CS"/>
</dbReference>
<keyword evidence="10" id="KW-1185">Reference proteome</keyword>
<dbReference type="PRINTS" id="PR00385">
    <property type="entry name" value="P450"/>
</dbReference>
<dbReference type="GO" id="GO:0008395">
    <property type="term" value="F:steroid hydroxylase activity"/>
    <property type="evidence" value="ECO:0007669"/>
    <property type="project" value="TreeGrafter"/>
</dbReference>
<evidence type="ECO:0000313" key="9">
    <source>
        <dbReference type="EMBL" id="CAH1773052.1"/>
    </source>
</evidence>
<dbReference type="GO" id="GO:0006082">
    <property type="term" value="P:organic acid metabolic process"/>
    <property type="evidence" value="ECO:0007669"/>
    <property type="project" value="TreeGrafter"/>
</dbReference>
<accession>A0A8J1UE03</accession>
<dbReference type="PROSITE" id="PS00086">
    <property type="entry name" value="CYTOCHROME_P450"/>
    <property type="match status" value="1"/>
</dbReference>
<dbReference type="InterPro" id="IPR036396">
    <property type="entry name" value="Cyt_P450_sf"/>
</dbReference>
<evidence type="ECO:0000256" key="8">
    <source>
        <dbReference type="RuleBase" id="RU000461"/>
    </source>
</evidence>
<dbReference type="OrthoDB" id="6081913at2759"/>
<sequence>MALLQVATDLILGNITATLIFLIVFCVLWKYLQPSSYVLPPGPRPWPVVGHLHMFSPFGEVGPHERIWDLAKQYKSKTIGLYLGPYYAMMLHDYDDVKKMFAMDEFSGRGNVPFWKIFLGGLVGSDGPRWKEQRRFSLSTLRDFGLGKNKLEKIIHAEAEHLFEVFDSYKGKPKDISIVINNVVSNIICSLIFGHRFDYDDPTFVHMLELMEENFNKNLFPVSIGSMTPGLKYLDKILPGDIFKFRRTVEVMNEMRTTVIKTEYESHKAKYDPNIIEDYIDAFYKEVKAREGKEQTEEHWFTEKQLNMNIEDLFQVGTETTTTSLKWIILYMMHFPEIQEKVRAEIHNVIGHDRLPSMRDKTDLPFTEAVFTEVQRKQVILPLSIGNCTFDKPTEFEGYVLPPYTRIYANIHAIHHDPEYWKEPDKFIPERFLDKDGKYCADERMLTFSTGKRACLGEGLARMELFIFATAILQKYRLVKSEKAPLPPLRFLKGSSTFIPQPYEVCLIRV</sequence>
<dbReference type="PANTHER" id="PTHR24300:SF403">
    <property type="entry name" value="CYTOCHROME P450 306A1"/>
    <property type="match status" value="1"/>
</dbReference>
<keyword evidence="6 8" id="KW-0503">Monooxygenase</keyword>
<dbReference type="Pfam" id="PF00067">
    <property type="entry name" value="p450"/>
    <property type="match status" value="1"/>
</dbReference>
<name>A0A8J1UE03_OWEFU</name>
<evidence type="ECO:0000256" key="2">
    <source>
        <dbReference type="ARBA" id="ARBA00010617"/>
    </source>
</evidence>
<dbReference type="PRINTS" id="PR00463">
    <property type="entry name" value="EP450I"/>
</dbReference>